<dbReference type="EMBL" id="BHGK01000001">
    <property type="protein sequence ID" value="GCA66266.1"/>
    <property type="molecule type" value="Genomic_DNA"/>
</dbReference>
<dbReference type="RefSeq" id="WP_119297575.1">
    <property type="nucleotide sequence ID" value="NZ_BHGK01000001.1"/>
</dbReference>
<dbReference type="PANTHER" id="PTHR43054">
    <property type="match status" value="1"/>
</dbReference>
<organism evidence="3 4">
    <name type="scientific">Mediterraneibacter butyricigenes</name>
    <dbReference type="NCBI Taxonomy" id="2316025"/>
    <lineage>
        <taxon>Bacteria</taxon>
        <taxon>Bacillati</taxon>
        <taxon>Bacillota</taxon>
        <taxon>Clostridia</taxon>
        <taxon>Lachnospirales</taxon>
        <taxon>Lachnospiraceae</taxon>
        <taxon>Mediterraneibacter</taxon>
    </lineage>
</organism>
<dbReference type="Gene3D" id="3.40.50.720">
    <property type="entry name" value="NAD(P)-binding Rossmann-like Domain"/>
    <property type="match status" value="1"/>
</dbReference>
<protein>
    <submittedName>
        <fullName evidence="3">NAD(P)-dependent oxidoreductase</fullName>
    </submittedName>
</protein>
<comment type="caution">
    <text evidence="3">The sequence shown here is derived from an EMBL/GenBank/DDBJ whole genome shotgun (WGS) entry which is preliminary data.</text>
</comment>
<sequence>MKIGTIGTSMITGEFLKGIQMADGVECAAVHSREKKRGELFAKKYGVRKVYTELEELYADKTIDLIYIASPNSLHYQQAKRALEHGKHVVCEKPFTVYSEESEELIRMAKERNLFLIEGITTMYMPNYRVVKEQLPTIGKVKIILCTFCQYSSRYDQFRDGENPNIFNPEFAGGALMDINLYNIYFVVGLYGKPERVHYFPQKAENGIDTSGILILEYPEFLCQCTGAKDVWCENSVQLLGEKGYILVPAESNRCDEVTVVTKSDRKTYNLHTMGHWCIEVQEIMKMIQNQDFEDCNRRLETTLQVVETLEMARKSAGMCF</sequence>
<evidence type="ECO:0000259" key="1">
    <source>
        <dbReference type="Pfam" id="PF01408"/>
    </source>
</evidence>
<accession>A0A391P2N2</accession>
<dbReference type="SUPFAM" id="SSF55347">
    <property type="entry name" value="Glyceraldehyde-3-phosphate dehydrogenase-like, C-terminal domain"/>
    <property type="match status" value="1"/>
</dbReference>
<feature type="domain" description="GFO/IDH/MocA-like oxidoreductase" evidence="2">
    <location>
        <begin position="138"/>
        <end position="246"/>
    </location>
</feature>
<dbReference type="GO" id="GO:0000166">
    <property type="term" value="F:nucleotide binding"/>
    <property type="evidence" value="ECO:0007669"/>
    <property type="project" value="InterPro"/>
</dbReference>
<evidence type="ECO:0000313" key="3">
    <source>
        <dbReference type="EMBL" id="GCA66266.1"/>
    </source>
</evidence>
<dbReference type="Pfam" id="PF01408">
    <property type="entry name" value="GFO_IDH_MocA"/>
    <property type="match status" value="1"/>
</dbReference>
<dbReference type="Pfam" id="PF22725">
    <property type="entry name" value="GFO_IDH_MocA_C3"/>
    <property type="match status" value="1"/>
</dbReference>
<dbReference type="Proteomes" id="UP000265643">
    <property type="component" value="Unassembled WGS sequence"/>
</dbReference>
<dbReference type="Gene3D" id="3.30.360.10">
    <property type="entry name" value="Dihydrodipicolinate Reductase, domain 2"/>
    <property type="match status" value="1"/>
</dbReference>
<dbReference type="PANTHER" id="PTHR43054:SF1">
    <property type="entry name" value="SCYLLO-INOSITOL 2-DEHYDROGENASE (NADP(+)) IOLU"/>
    <property type="match status" value="1"/>
</dbReference>
<name>A0A391P2N2_9FIRM</name>
<proteinExistence type="predicted"/>
<dbReference type="InterPro" id="IPR036291">
    <property type="entry name" value="NAD(P)-bd_dom_sf"/>
</dbReference>
<evidence type="ECO:0000313" key="4">
    <source>
        <dbReference type="Proteomes" id="UP000265643"/>
    </source>
</evidence>
<dbReference type="InterPro" id="IPR055170">
    <property type="entry name" value="GFO_IDH_MocA-like_dom"/>
</dbReference>
<dbReference type="InterPro" id="IPR000683">
    <property type="entry name" value="Gfo/Idh/MocA-like_OxRdtase_N"/>
</dbReference>
<reference evidence="4" key="1">
    <citation type="submission" date="2018-09" db="EMBL/GenBank/DDBJ databases">
        <title>Draft Genome Sequence of Mediterraneibacter sp. KCTC 15684.</title>
        <authorList>
            <person name="Kim J.S."/>
            <person name="Han K.I."/>
            <person name="Suh M.K."/>
            <person name="Lee K.C."/>
            <person name="Eom M.K."/>
            <person name="Lee J.H."/>
            <person name="Park S.H."/>
            <person name="Kang S.W."/>
            <person name="Park J.E."/>
            <person name="Oh B.S."/>
            <person name="Yu S.Y."/>
            <person name="Choi S.H."/>
            <person name="Lee D.H."/>
            <person name="Yoon H."/>
            <person name="Kim B."/>
            <person name="Yang S.J."/>
            <person name="Lee J.S."/>
        </authorList>
    </citation>
    <scope>NUCLEOTIDE SEQUENCE [LARGE SCALE GENOMIC DNA]</scope>
    <source>
        <strain evidence="4">KCTC 15684</strain>
    </source>
</reference>
<gene>
    <name evidence="3" type="ORF">KGMB01110_07020</name>
</gene>
<dbReference type="AlphaFoldDB" id="A0A391P2N2"/>
<feature type="domain" description="Gfo/Idh/MocA-like oxidoreductase N-terminal" evidence="1">
    <location>
        <begin position="2"/>
        <end position="117"/>
    </location>
</feature>
<dbReference type="SUPFAM" id="SSF51735">
    <property type="entry name" value="NAD(P)-binding Rossmann-fold domains"/>
    <property type="match status" value="1"/>
</dbReference>
<evidence type="ECO:0000259" key="2">
    <source>
        <dbReference type="Pfam" id="PF22725"/>
    </source>
</evidence>
<keyword evidence="4" id="KW-1185">Reference proteome</keyword>